<protein>
    <recommendedName>
        <fullName evidence="3">F-box domain-containing protein</fullName>
    </recommendedName>
</protein>
<dbReference type="SMART" id="SM00367">
    <property type="entry name" value="LRR_CC"/>
    <property type="match status" value="2"/>
</dbReference>
<keyword evidence="5" id="KW-1185">Reference proteome</keyword>
<dbReference type="EMBL" id="JAZDUA010000001">
    <property type="protein sequence ID" value="KAK7874566.1"/>
    <property type="molecule type" value="Genomic_DNA"/>
</dbReference>
<dbReference type="AlphaFoldDB" id="A0AAN9W1W4"/>
<comment type="caution">
    <text evidence="4">The sequence shown here is derived from an EMBL/GenBank/DDBJ whole genome shotgun (WGS) entry which is preliminary data.</text>
</comment>
<dbReference type="InterPro" id="IPR036047">
    <property type="entry name" value="F-box-like_dom_sf"/>
</dbReference>
<dbReference type="GO" id="GO:0019005">
    <property type="term" value="C:SCF ubiquitin ligase complex"/>
    <property type="evidence" value="ECO:0007669"/>
    <property type="project" value="TreeGrafter"/>
</dbReference>
<organism evidence="4 5">
    <name type="scientific">Gryllus longicercus</name>
    <dbReference type="NCBI Taxonomy" id="2509291"/>
    <lineage>
        <taxon>Eukaryota</taxon>
        <taxon>Metazoa</taxon>
        <taxon>Ecdysozoa</taxon>
        <taxon>Arthropoda</taxon>
        <taxon>Hexapoda</taxon>
        <taxon>Insecta</taxon>
        <taxon>Pterygota</taxon>
        <taxon>Neoptera</taxon>
        <taxon>Polyneoptera</taxon>
        <taxon>Orthoptera</taxon>
        <taxon>Ensifera</taxon>
        <taxon>Gryllidea</taxon>
        <taxon>Grylloidea</taxon>
        <taxon>Gryllidae</taxon>
        <taxon>Gryllinae</taxon>
        <taxon>Gryllus</taxon>
    </lineage>
</organism>
<gene>
    <name evidence="4" type="ORF">R5R35_013136</name>
</gene>
<dbReference type="Gene3D" id="3.80.10.10">
    <property type="entry name" value="Ribonuclease Inhibitor"/>
    <property type="match status" value="2"/>
</dbReference>
<dbReference type="GO" id="GO:0031146">
    <property type="term" value="P:SCF-dependent proteasomal ubiquitin-dependent protein catabolic process"/>
    <property type="evidence" value="ECO:0007669"/>
    <property type="project" value="TreeGrafter"/>
</dbReference>
<reference evidence="4 5" key="1">
    <citation type="submission" date="2024-03" db="EMBL/GenBank/DDBJ databases">
        <title>The genome assembly and annotation of the cricket Gryllus longicercus Weissman &amp; Gray.</title>
        <authorList>
            <person name="Szrajer S."/>
            <person name="Gray D."/>
            <person name="Ylla G."/>
        </authorList>
    </citation>
    <scope>NUCLEOTIDE SEQUENCE [LARGE SCALE GENOMIC DNA]</scope>
    <source>
        <strain evidence="4">DAG 2021-001</strain>
        <tissue evidence="4">Whole body minus gut</tissue>
    </source>
</reference>
<evidence type="ECO:0000313" key="5">
    <source>
        <dbReference type="Proteomes" id="UP001378592"/>
    </source>
</evidence>
<dbReference type="InterPro" id="IPR032675">
    <property type="entry name" value="LRR_dom_sf"/>
</dbReference>
<dbReference type="PROSITE" id="PS50181">
    <property type="entry name" value="FBOX"/>
    <property type="match status" value="1"/>
</dbReference>
<name>A0AAN9W1W4_9ORTH</name>
<proteinExistence type="predicted"/>
<feature type="domain" description="F-box" evidence="3">
    <location>
        <begin position="44"/>
        <end position="90"/>
    </location>
</feature>
<dbReference type="InterPro" id="IPR006553">
    <property type="entry name" value="Leu-rich_rpt_Cys-con_subtyp"/>
</dbReference>
<dbReference type="PANTHER" id="PTHR13318">
    <property type="entry name" value="PARTNER OF PAIRED, ISOFORM B-RELATED"/>
    <property type="match status" value="1"/>
</dbReference>
<feature type="region of interest" description="Disordered" evidence="2">
    <location>
        <begin position="418"/>
        <end position="438"/>
    </location>
</feature>
<dbReference type="Proteomes" id="UP001378592">
    <property type="component" value="Unassembled WGS sequence"/>
</dbReference>
<evidence type="ECO:0000256" key="2">
    <source>
        <dbReference type="SAM" id="MobiDB-lite"/>
    </source>
</evidence>
<sequence>MHLNGSEDSYSANLKRAKYDVNEEVNDEIDRSCNNMEQDSSQMLPPLLRLSDDVLLILMGQLDQRDLMNLGRTCQRLDAVSRDHTLWSKVDLRSHNIMLCQLRDFIEYLHPTTKLIASRGCLHLMNPPSRWTQACSPRRALRDLSKACPRLETFIAVEHFFDARWVSVTDFPPSLKNLTLKACEIYFLPKEKSYFHGIYKHMPNLEVLILDDCQWLTAHSLMAISKCPNLRELSLKSCRNLGECLVYTSLAARFGFKSLKILDVRETSLADNEISCFRKIDSLTHLFLACPRKRTPNDVDPVQACCQANGYHGRSNQVADGVCCSCKDDNSREMIDVCEGECSHTSETDEGVPTLNLPSPSGIVVVNFVETLPGMHGSHPEIRQLPAFIHEDLPEYLETETLITDRGIMQLGTGDIQIVSSGSEDDDDNDHPLSHGGRNKNLSNLIINNCKGVTDSSLAHLAKLSSIKYLNVCGTSVTQYGIQQFLSHRPDVKIVSDFQP</sequence>
<dbReference type="SUPFAM" id="SSF81383">
    <property type="entry name" value="F-box domain"/>
    <property type="match status" value="1"/>
</dbReference>
<evidence type="ECO:0000259" key="3">
    <source>
        <dbReference type="PROSITE" id="PS50181"/>
    </source>
</evidence>
<keyword evidence="1" id="KW-0833">Ubl conjugation pathway</keyword>
<evidence type="ECO:0000313" key="4">
    <source>
        <dbReference type="EMBL" id="KAK7874566.1"/>
    </source>
</evidence>
<accession>A0AAN9W1W4</accession>
<evidence type="ECO:0000256" key="1">
    <source>
        <dbReference type="ARBA" id="ARBA00022786"/>
    </source>
</evidence>
<dbReference type="Gene3D" id="1.20.1280.50">
    <property type="match status" value="1"/>
</dbReference>
<dbReference type="Pfam" id="PF12937">
    <property type="entry name" value="F-box-like"/>
    <property type="match status" value="1"/>
</dbReference>
<dbReference type="SUPFAM" id="SSF52047">
    <property type="entry name" value="RNI-like"/>
    <property type="match status" value="1"/>
</dbReference>
<dbReference type="InterPro" id="IPR001810">
    <property type="entry name" value="F-box_dom"/>
</dbReference>